<dbReference type="SMART" id="SM00355">
    <property type="entry name" value="ZnF_C2H2"/>
    <property type="match status" value="2"/>
</dbReference>
<reference evidence="3 4" key="1">
    <citation type="submission" date="2016-05" db="EMBL/GenBank/DDBJ databases">
        <title>Comparative analysis of secretome profiles of manganese(II)-oxidizing ascomycete fungi.</title>
        <authorList>
            <consortium name="DOE Joint Genome Institute"/>
            <person name="Zeiner C.A."/>
            <person name="Purvine S.O."/>
            <person name="Zink E.M."/>
            <person name="Wu S."/>
            <person name="Pasa-Tolic L."/>
            <person name="Chaput D.L."/>
            <person name="Haridas S."/>
            <person name="Grigoriev I.V."/>
            <person name="Santelli C.M."/>
            <person name="Hansel C.M."/>
        </authorList>
    </citation>
    <scope>NUCLEOTIDE SEQUENCE [LARGE SCALE GENOMIC DNA]</scope>
    <source>
        <strain evidence="3 4">AP3s5-JAC2a</strain>
    </source>
</reference>
<proteinExistence type="predicted"/>
<keyword evidence="4" id="KW-1185">Reference proteome</keyword>
<accession>A0A177CGY6</accession>
<dbReference type="InterPro" id="IPR013087">
    <property type="entry name" value="Znf_C2H2_type"/>
</dbReference>
<gene>
    <name evidence="3" type="ORF">CC84DRAFT_741893</name>
</gene>
<organism evidence="3 4">
    <name type="scientific">Paraphaeosphaeria sporulosa</name>
    <dbReference type="NCBI Taxonomy" id="1460663"/>
    <lineage>
        <taxon>Eukaryota</taxon>
        <taxon>Fungi</taxon>
        <taxon>Dikarya</taxon>
        <taxon>Ascomycota</taxon>
        <taxon>Pezizomycotina</taxon>
        <taxon>Dothideomycetes</taxon>
        <taxon>Pleosporomycetidae</taxon>
        <taxon>Pleosporales</taxon>
        <taxon>Massarineae</taxon>
        <taxon>Didymosphaeriaceae</taxon>
        <taxon>Paraphaeosphaeria</taxon>
    </lineage>
</organism>
<dbReference type="RefSeq" id="XP_018036332.1">
    <property type="nucleotide sequence ID" value="XM_018187261.1"/>
</dbReference>
<evidence type="ECO:0000313" key="4">
    <source>
        <dbReference type="Proteomes" id="UP000077069"/>
    </source>
</evidence>
<protein>
    <recommendedName>
        <fullName evidence="2">C2H2-type domain-containing protein</fullName>
    </recommendedName>
</protein>
<dbReference type="AlphaFoldDB" id="A0A177CGY6"/>
<keyword evidence="1" id="KW-0863">Zinc-finger</keyword>
<dbReference type="Proteomes" id="UP000077069">
    <property type="component" value="Unassembled WGS sequence"/>
</dbReference>
<feature type="domain" description="C2H2-type" evidence="2">
    <location>
        <begin position="88"/>
        <end position="118"/>
    </location>
</feature>
<keyword evidence="1" id="KW-0479">Metal-binding</keyword>
<sequence length="155" mass="17726">MNNFQMPCTPGVDVQPVANAFEVTPHEHGYNSSAQLGYDLEELEMTSPPSHASVQTLRPLAPHHPWAEAATRTIGTAAQPRSQRRSVHDCDVPGCSATFRRPAEFRRHKRTVHMRHEAQEFECIVKSCNYTYPRLDKVREHMKRMHGICLRVEKP</sequence>
<evidence type="ECO:0000313" key="3">
    <source>
        <dbReference type="EMBL" id="OAG05967.1"/>
    </source>
</evidence>
<dbReference type="Gene3D" id="3.30.160.60">
    <property type="entry name" value="Classic Zinc Finger"/>
    <property type="match status" value="1"/>
</dbReference>
<name>A0A177CGY6_9PLEO</name>
<keyword evidence="1" id="KW-0862">Zinc</keyword>
<evidence type="ECO:0000256" key="1">
    <source>
        <dbReference type="PROSITE-ProRule" id="PRU00042"/>
    </source>
</evidence>
<evidence type="ECO:0000259" key="2">
    <source>
        <dbReference type="PROSITE" id="PS50157"/>
    </source>
</evidence>
<dbReference type="OrthoDB" id="2687452at2759"/>
<dbReference type="PROSITE" id="PS50157">
    <property type="entry name" value="ZINC_FINGER_C2H2_2"/>
    <property type="match status" value="1"/>
</dbReference>
<dbReference type="EMBL" id="KV441552">
    <property type="protein sequence ID" value="OAG05967.1"/>
    <property type="molecule type" value="Genomic_DNA"/>
</dbReference>
<dbReference type="GO" id="GO:0008270">
    <property type="term" value="F:zinc ion binding"/>
    <property type="evidence" value="ECO:0007669"/>
    <property type="project" value="UniProtKB-KW"/>
</dbReference>
<dbReference type="GeneID" id="28770747"/>
<dbReference type="InParanoid" id="A0A177CGY6"/>
<dbReference type="PROSITE" id="PS00028">
    <property type="entry name" value="ZINC_FINGER_C2H2_1"/>
    <property type="match status" value="2"/>
</dbReference>
<dbReference type="Pfam" id="PF00096">
    <property type="entry name" value="zf-C2H2"/>
    <property type="match status" value="1"/>
</dbReference>